<dbReference type="EMBL" id="JACAZF010000008">
    <property type="protein sequence ID" value="KAF7296780.1"/>
    <property type="molecule type" value="Genomic_DNA"/>
</dbReference>
<evidence type="ECO:0008006" key="3">
    <source>
        <dbReference type="Google" id="ProtNLM"/>
    </source>
</evidence>
<dbReference type="OrthoDB" id="3067012at2759"/>
<proteinExistence type="predicted"/>
<dbReference type="AlphaFoldDB" id="A0A8H6SC25"/>
<keyword evidence="2" id="KW-1185">Reference proteome</keyword>
<dbReference type="GeneID" id="59348243"/>
<dbReference type="Gene3D" id="3.80.10.10">
    <property type="entry name" value="Ribonuclease Inhibitor"/>
    <property type="match status" value="1"/>
</dbReference>
<sequence>MHVALQSEAILGLLCTELRLSGTQADRHGLASLAQTCRSFAEPALDALWFTQPDIANAFKLFPEDLLEYEPLDDGGFFLHFRRPIRAEDLLHIYNYTRRIHELTFPPYNKSGYQGLAPTQYVHLAMASMFLYQIELFPNLTELSWESDDAWNVHNVGSDGPFLFFQQTVAYHAPCLTRLRLWTNFRWNLEFILPVASTLQMLALEYCSTYPCYQQVNPVALKLSDIQVLSIGNLDDAALSHIAHLLSLTELTLALPGQGIPPDSGYLSERTLPFKTLRVLNLCVVPGELRAPQTARGLDALLYFIRACDTLTLSSFTLDIQESGASGVTEVFIALSQRCSVTQLTQISCGLDSFDKALFEPHLPSLVYPLLHYPNLRQLQIEIGFGLTINDALLERLVHALPCLEELSLAKNIPYREQKAISLPHPSLTVDLYIFPYHDPRSLVTLGGLTAISQHSLRLRELRLSLDASKLESLAGGQAQVPAGGCPLRVFHAADSRIAAPWPAVWFLAKAFPELESVAYNNVERTAENRLGEASPDRPDAYERALVGYGKVWQQVNDALPDVRNSLGEKPNSSHEELAEILSGLRNLAMI</sequence>
<evidence type="ECO:0000313" key="1">
    <source>
        <dbReference type="EMBL" id="KAF7296780.1"/>
    </source>
</evidence>
<dbReference type="Proteomes" id="UP000636479">
    <property type="component" value="Unassembled WGS sequence"/>
</dbReference>
<organism evidence="1 2">
    <name type="scientific">Mycena indigotica</name>
    <dbReference type="NCBI Taxonomy" id="2126181"/>
    <lineage>
        <taxon>Eukaryota</taxon>
        <taxon>Fungi</taxon>
        <taxon>Dikarya</taxon>
        <taxon>Basidiomycota</taxon>
        <taxon>Agaricomycotina</taxon>
        <taxon>Agaricomycetes</taxon>
        <taxon>Agaricomycetidae</taxon>
        <taxon>Agaricales</taxon>
        <taxon>Marasmiineae</taxon>
        <taxon>Mycenaceae</taxon>
        <taxon>Mycena</taxon>
    </lineage>
</organism>
<evidence type="ECO:0000313" key="2">
    <source>
        <dbReference type="Proteomes" id="UP000636479"/>
    </source>
</evidence>
<protein>
    <recommendedName>
        <fullName evidence="3">F-box domain-containing protein</fullName>
    </recommendedName>
</protein>
<accession>A0A8H6SC25</accession>
<gene>
    <name evidence="1" type="ORF">MIND_00908800</name>
</gene>
<dbReference type="InterPro" id="IPR032675">
    <property type="entry name" value="LRR_dom_sf"/>
</dbReference>
<dbReference type="SUPFAM" id="SSF52047">
    <property type="entry name" value="RNI-like"/>
    <property type="match status" value="1"/>
</dbReference>
<dbReference type="RefSeq" id="XP_037217139.1">
    <property type="nucleotide sequence ID" value="XM_037365727.1"/>
</dbReference>
<comment type="caution">
    <text evidence="1">The sequence shown here is derived from an EMBL/GenBank/DDBJ whole genome shotgun (WGS) entry which is preliminary data.</text>
</comment>
<reference evidence="1" key="1">
    <citation type="submission" date="2020-05" db="EMBL/GenBank/DDBJ databases">
        <title>Mycena genomes resolve the evolution of fungal bioluminescence.</title>
        <authorList>
            <person name="Tsai I.J."/>
        </authorList>
    </citation>
    <scope>NUCLEOTIDE SEQUENCE</scope>
    <source>
        <strain evidence="1">171206Taipei</strain>
    </source>
</reference>
<name>A0A8H6SC25_9AGAR</name>